<protein>
    <recommendedName>
        <fullName evidence="4">Secreted protein</fullName>
    </recommendedName>
</protein>
<dbReference type="EMBL" id="MU005582">
    <property type="protein sequence ID" value="KAF2684029.1"/>
    <property type="molecule type" value="Genomic_DNA"/>
</dbReference>
<dbReference type="Proteomes" id="UP000799291">
    <property type="component" value="Unassembled WGS sequence"/>
</dbReference>
<gene>
    <name evidence="2" type="ORF">K458DRAFT_36521</name>
</gene>
<evidence type="ECO:0000256" key="1">
    <source>
        <dbReference type="SAM" id="SignalP"/>
    </source>
</evidence>
<keyword evidence="1" id="KW-0732">Signal</keyword>
<accession>A0A6G1J1K6</accession>
<keyword evidence="3" id="KW-1185">Reference proteome</keyword>
<proteinExistence type="predicted"/>
<feature type="chain" id="PRO_5026169037" description="Secreted protein" evidence="1">
    <location>
        <begin position="27"/>
        <end position="75"/>
    </location>
</feature>
<sequence>MCLGTTVLSLHCALSSLLWFSCVISAGDQTAPPSPRVVTCFWKILRTNSWRLHRTCLSFPVPCAPNSRQIFTTRD</sequence>
<organism evidence="2 3">
    <name type="scientific">Lentithecium fluviatile CBS 122367</name>
    <dbReference type="NCBI Taxonomy" id="1168545"/>
    <lineage>
        <taxon>Eukaryota</taxon>
        <taxon>Fungi</taxon>
        <taxon>Dikarya</taxon>
        <taxon>Ascomycota</taxon>
        <taxon>Pezizomycotina</taxon>
        <taxon>Dothideomycetes</taxon>
        <taxon>Pleosporomycetidae</taxon>
        <taxon>Pleosporales</taxon>
        <taxon>Massarineae</taxon>
        <taxon>Lentitheciaceae</taxon>
        <taxon>Lentithecium</taxon>
    </lineage>
</organism>
<reference evidence="2" key="1">
    <citation type="journal article" date="2020" name="Stud. Mycol.">
        <title>101 Dothideomycetes genomes: a test case for predicting lifestyles and emergence of pathogens.</title>
        <authorList>
            <person name="Haridas S."/>
            <person name="Albert R."/>
            <person name="Binder M."/>
            <person name="Bloem J."/>
            <person name="Labutti K."/>
            <person name="Salamov A."/>
            <person name="Andreopoulos B."/>
            <person name="Baker S."/>
            <person name="Barry K."/>
            <person name="Bills G."/>
            <person name="Bluhm B."/>
            <person name="Cannon C."/>
            <person name="Castanera R."/>
            <person name="Culley D."/>
            <person name="Daum C."/>
            <person name="Ezra D."/>
            <person name="Gonzalez J."/>
            <person name="Henrissat B."/>
            <person name="Kuo A."/>
            <person name="Liang C."/>
            <person name="Lipzen A."/>
            <person name="Lutzoni F."/>
            <person name="Magnuson J."/>
            <person name="Mondo S."/>
            <person name="Nolan M."/>
            <person name="Ohm R."/>
            <person name="Pangilinan J."/>
            <person name="Park H.-J."/>
            <person name="Ramirez L."/>
            <person name="Alfaro M."/>
            <person name="Sun H."/>
            <person name="Tritt A."/>
            <person name="Yoshinaga Y."/>
            <person name="Zwiers L.-H."/>
            <person name="Turgeon B."/>
            <person name="Goodwin S."/>
            <person name="Spatafora J."/>
            <person name="Crous P."/>
            <person name="Grigoriev I."/>
        </authorList>
    </citation>
    <scope>NUCLEOTIDE SEQUENCE</scope>
    <source>
        <strain evidence="2">CBS 122367</strain>
    </source>
</reference>
<dbReference type="AlphaFoldDB" id="A0A6G1J1K6"/>
<feature type="signal peptide" evidence="1">
    <location>
        <begin position="1"/>
        <end position="26"/>
    </location>
</feature>
<evidence type="ECO:0008006" key="4">
    <source>
        <dbReference type="Google" id="ProtNLM"/>
    </source>
</evidence>
<evidence type="ECO:0000313" key="3">
    <source>
        <dbReference type="Proteomes" id="UP000799291"/>
    </source>
</evidence>
<name>A0A6G1J1K6_9PLEO</name>
<evidence type="ECO:0000313" key="2">
    <source>
        <dbReference type="EMBL" id="KAF2684029.1"/>
    </source>
</evidence>